<name>A0AA40PPP2_9CHLA</name>
<protein>
    <recommendedName>
        <fullName evidence="3">phospholipase D</fullName>
        <ecNumber evidence="3">3.1.4.4</ecNumber>
    </recommendedName>
</protein>
<evidence type="ECO:0000256" key="7">
    <source>
        <dbReference type="SAM" id="MobiDB-lite"/>
    </source>
</evidence>
<gene>
    <name evidence="9" type="ORF">cpL1_0822</name>
</gene>
<proteinExistence type="inferred from homology"/>
<feature type="region of interest" description="Disordered" evidence="7">
    <location>
        <begin position="398"/>
        <end position="443"/>
    </location>
</feature>
<accession>A0AA40PPP2</accession>
<keyword evidence="5" id="KW-0442">Lipid degradation</keyword>
<evidence type="ECO:0000256" key="6">
    <source>
        <dbReference type="ARBA" id="ARBA00023098"/>
    </source>
</evidence>
<dbReference type="EC" id="3.1.4.4" evidence="3"/>
<dbReference type="GO" id="GO:0016891">
    <property type="term" value="F:RNA endonuclease activity producing 5'-phosphomonoesters, hydrolytic mechanism"/>
    <property type="evidence" value="ECO:0007669"/>
    <property type="project" value="TreeGrafter"/>
</dbReference>
<feature type="domain" description="PLD phosphodiesterase" evidence="8">
    <location>
        <begin position="320"/>
        <end position="347"/>
    </location>
</feature>
<dbReference type="GO" id="GO:0004630">
    <property type="term" value="F:phospholipase D activity"/>
    <property type="evidence" value="ECO:0007669"/>
    <property type="project" value="UniProtKB-EC"/>
</dbReference>
<sequence length="443" mass="49050">MSVNNNRSYHSRYYQDGQGSQTSSHSSSTRTRSSVRGGGGTRQRHYGEPRSGNYRVAPHHSSSAPPATPPNPYILSMQNYSLPSPSLRMGEGSLHMFSTLDHDLTEIFCQAILSCEKELVVRVFVMDSPKILEAIKSKVGEGVSTSLSFHQIYPEEVSENIKQLTESNKGLSIQEYETCAGSKYHKKTILVDGQRIVLGTGNLTVASLEKDVNIFVDICSPHLYELISNEIEGSCRVGSETVTYYSLKRKKKLAQQNVLKIIRQARKTIKIAMFILSYDKILYALKDAKKRGVQVQIIIDKNNQPGKVLPPELGVLEWTGTGVLHCKVCLVDGDKLFLGSPNWTTSGFCLNCEELIFIQNLTQEHQDAFYRLWETIIASTQPVQSPAHPPLPIASPSLSLPSASISEEDPREEEEGATAAEPVASEAGLNPYAGEFVPSWMKQ</sequence>
<feature type="compositionally biased region" description="Acidic residues" evidence="7">
    <location>
        <begin position="406"/>
        <end position="416"/>
    </location>
</feature>
<dbReference type="PANTHER" id="PTHR43856:SF1">
    <property type="entry name" value="MITOCHONDRIAL CARDIOLIPIN HYDROLASE"/>
    <property type="match status" value="1"/>
</dbReference>
<dbReference type="AlphaFoldDB" id="A0AA40PPP2"/>
<evidence type="ECO:0000256" key="1">
    <source>
        <dbReference type="ARBA" id="ARBA00000798"/>
    </source>
</evidence>
<keyword evidence="6" id="KW-0443">Lipid metabolism</keyword>
<dbReference type="PROSITE" id="PS50035">
    <property type="entry name" value="PLD"/>
    <property type="match status" value="2"/>
</dbReference>
<evidence type="ECO:0000256" key="3">
    <source>
        <dbReference type="ARBA" id="ARBA00012027"/>
    </source>
</evidence>
<dbReference type="InterPro" id="IPR051406">
    <property type="entry name" value="PLD_domain"/>
</dbReference>
<dbReference type="CDD" id="cd09116">
    <property type="entry name" value="PLDc_Nuc_like"/>
    <property type="match status" value="1"/>
</dbReference>
<dbReference type="PANTHER" id="PTHR43856">
    <property type="entry name" value="CARDIOLIPIN HYDROLASE"/>
    <property type="match status" value="1"/>
</dbReference>
<dbReference type="GO" id="GO:0006793">
    <property type="term" value="P:phosphorus metabolic process"/>
    <property type="evidence" value="ECO:0007669"/>
    <property type="project" value="UniProtKB-ARBA"/>
</dbReference>
<reference evidence="9 10" key="1">
    <citation type="submission" date="2015-06" db="EMBL/GenBank/DDBJ databases">
        <title>More than comparative genomics: Whole genome sequencing reveals elusive C. pecorum plasmid and re-evaluates genetic differences and phylogenetic relationships between C. pecorum from pig, cattle, sheep and koala hosts.</title>
        <authorList>
            <person name="Jelocnik M."/>
            <person name="Bachmann N.L."/>
            <person name="Kaltenboeck B."/>
            <person name="Waugh C."/>
            <person name="Woolford L."/>
            <person name="Speight N."/>
            <person name="Gillett A."/>
            <person name="Higgins D."/>
            <person name="Flanagan C."/>
            <person name="Myers G."/>
            <person name="Timms P."/>
            <person name="Polkinghorne A."/>
        </authorList>
    </citation>
    <scope>NUCLEOTIDE SEQUENCE [LARGE SCALE GENOMIC DNA]</scope>
    <source>
        <strain evidence="9 10">L1</strain>
    </source>
</reference>
<comment type="similarity">
    <text evidence="2">Belongs to the phospholipase D family.</text>
</comment>
<feature type="compositionally biased region" description="Low complexity" evidence="7">
    <location>
        <begin position="17"/>
        <end position="35"/>
    </location>
</feature>
<dbReference type="Pfam" id="PF13091">
    <property type="entry name" value="PLDc_2"/>
    <property type="match status" value="2"/>
</dbReference>
<evidence type="ECO:0000259" key="8">
    <source>
        <dbReference type="PROSITE" id="PS50035"/>
    </source>
</evidence>
<dbReference type="InterPro" id="IPR025202">
    <property type="entry name" value="PLD-like_dom"/>
</dbReference>
<feature type="region of interest" description="Disordered" evidence="7">
    <location>
        <begin position="1"/>
        <end position="76"/>
    </location>
</feature>
<dbReference type="EMBL" id="LFRH01000004">
    <property type="protein sequence ID" value="KTF28505.1"/>
    <property type="molecule type" value="Genomic_DNA"/>
</dbReference>
<evidence type="ECO:0000256" key="2">
    <source>
        <dbReference type="ARBA" id="ARBA00008664"/>
    </source>
</evidence>
<dbReference type="SUPFAM" id="SSF56024">
    <property type="entry name" value="Phospholipase D/nuclease"/>
    <property type="match status" value="2"/>
</dbReference>
<evidence type="ECO:0000256" key="5">
    <source>
        <dbReference type="ARBA" id="ARBA00022963"/>
    </source>
</evidence>
<comment type="catalytic activity">
    <reaction evidence="1">
        <text>a 1,2-diacyl-sn-glycero-3-phosphocholine + H2O = a 1,2-diacyl-sn-glycero-3-phosphate + choline + H(+)</text>
        <dbReference type="Rhea" id="RHEA:14445"/>
        <dbReference type="ChEBI" id="CHEBI:15354"/>
        <dbReference type="ChEBI" id="CHEBI:15377"/>
        <dbReference type="ChEBI" id="CHEBI:15378"/>
        <dbReference type="ChEBI" id="CHEBI:57643"/>
        <dbReference type="ChEBI" id="CHEBI:58608"/>
        <dbReference type="EC" id="3.1.4.4"/>
    </reaction>
</comment>
<evidence type="ECO:0000313" key="10">
    <source>
        <dbReference type="Proteomes" id="UP000054301"/>
    </source>
</evidence>
<keyword evidence="4" id="KW-0378">Hydrolase</keyword>
<dbReference type="Gene3D" id="3.30.870.10">
    <property type="entry name" value="Endonuclease Chain A"/>
    <property type="match status" value="2"/>
</dbReference>
<feature type="domain" description="PLD phosphodiesterase" evidence="8">
    <location>
        <begin position="180"/>
        <end position="207"/>
    </location>
</feature>
<comment type="caution">
    <text evidence="9">The sequence shown here is derived from an EMBL/GenBank/DDBJ whole genome shotgun (WGS) entry which is preliminary data.</text>
</comment>
<dbReference type="InterPro" id="IPR001736">
    <property type="entry name" value="PLipase_D/transphosphatidylase"/>
</dbReference>
<evidence type="ECO:0000313" key="9">
    <source>
        <dbReference type="EMBL" id="KTF28505.1"/>
    </source>
</evidence>
<dbReference type="RefSeq" id="WP_058787647.1">
    <property type="nucleotide sequence ID" value="NZ_LFRH01000004.1"/>
</dbReference>
<dbReference type="GO" id="GO:0016042">
    <property type="term" value="P:lipid catabolic process"/>
    <property type="evidence" value="ECO:0007669"/>
    <property type="project" value="UniProtKB-KW"/>
</dbReference>
<organism evidence="9 10">
    <name type="scientific">Chlamydia pecorum</name>
    <dbReference type="NCBI Taxonomy" id="85991"/>
    <lineage>
        <taxon>Bacteria</taxon>
        <taxon>Pseudomonadati</taxon>
        <taxon>Chlamydiota</taxon>
        <taxon>Chlamydiia</taxon>
        <taxon>Chlamydiales</taxon>
        <taxon>Chlamydiaceae</taxon>
        <taxon>Chlamydia/Chlamydophila group</taxon>
        <taxon>Chlamydia</taxon>
    </lineage>
</organism>
<dbReference type="Proteomes" id="UP000054301">
    <property type="component" value="Unassembled WGS sequence"/>
</dbReference>
<evidence type="ECO:0000256" key="4">
    <source>
        <dbReference type="ARBA" id="ARBA00022801"/>
    </source>
</evidence>